<reference evidence="5 6" key="1">
    <citation type="submission" date="2016-10" db="EMBL/GenBank/DDBJ databases">
        <authorList>
            <person name="Varghese N."/>
            <person name="Submissions S."/>
        </authorList>
    </citation>
    <scope>NUCLEOTIDE SEQUENCE [LARGE SCALE GENOMIC DNA]</scope>
    <source>
        <strain evidence="5 6">DSM 16525</strain>
    </source>
</reference>
<protein>
    <recommendedName>
        <fullName evidence="8">Mucoidy inhibitor MuiA family protein</fullName>
    </recommendedName>
</protein>
<gene>
    <name evidence="4" type="ORF">MFU01_75050</name>
    <name evidence="5" type="ORF">SAMN05443572_103154</name>
</gene>
<evidence type="ECO:0000313" key="5">
    <source>
        <dbReference type="EMBL" id="SET77211.1"/>
    </source>
</evidence>
<reference evidence="4 7" key="2">
    <citation type="submission" date="2019-07" db="EMBL/GenBank/DDBJ databases">
        <title>Whole genome shotgun sequence of Myxococcus fulvus NBRC 100333.</title>
        <authorList>
            <person name="Hosoyama A."/>
            <person name="Uohara A."/>
            <person name="Ohji S."/>
            <person name="Ichikawa N."/>
        </authorList>
    </citation>
    <scope>NUCLEOTIDE SEQUENCE [LARGE SCALE GENOMIC DNA]</scope>
    <source>
        <strain evidence="4 7">NBRC 100333</strain>
    </source>
</reference>
<dbReference type="InterPro" id="IPR037291">
    <property type="entry name" value="DUF4139"/>
</dbReference>
<dbReference type="NCBIfam" id="TIGR02231">
    <property type="entry name" value="mucoidy inhibitor MuiA family protein"/>
    <property type="match status" value="1"/>
</dbReference>
<feature type="domain" description="DUF4140" evidence="3">
    <location>
        <begin position="12"/>
        <end position="110"/>
    </location>
</feature>
<proteinExistence type="predicted"/>
<dbReference type="PANTHER" id="PTHR31005">
    <property type="entry name" value="DUF4139 DOMAIN-CONTAINING PROTEIN"/>
    <property type="match status" value="1"/>
</dbReference>
<dbReference type="STRING" id="1334629.MFUL124B02_24440"/>
<name>A0A511TGZ1_MYXFU</name>
<evidence type="ECO:0000313" key="7">
    <source>
        <dbReference type="Proteomes" id="UP000321514"/>
    </source>
</evidence>
<dbReference type="InterPro" id="IPR025554">
    <property type="entry name" value="DUF4140"/>
</dbReference>
<dbReference type="OrthoDB" id="9777444at2"/>
<keyword evidence="6" id="KW-1185">Reference proteome</keyword>
<dbReference type="Proteomes" id="UP000183760">
    <property type="component" value="Unassembled WGS sequence"/>
</dbReference>
<sequence length="520" mass="56682">MSTPLTLPVVKVTVLEDRALVERRGEVPLVPGAQRLVIAGLSPLAVDRSLQAKLAGGTVSQARVRRVTRAQPPEALREHATELSRRVADLERLERQARADRERLNTRHGLLTAAHADVYRAISEQSGGGVAQPDTWKQQLDSVREALEAVDSARRLAAVEEQRLQQQLAQARGALSNTQKPETKLDVHAELEVGHPAGGTALLSITYLVPCAAWRPAYRATLEPAQGTQGPTVRLECEAVVWQRTEEEWKDVELALSTARPTLGAAPPRLETDWLFLRDKTEREKQVVDVSVREEVIQNTGEGAGARRDEGLPGMDDGGEALSLTAPHRANIPADGEPHRIPLFQFTAPAASELVVCPELSPLVHRVARFDNVGPSVLLAGPVDLVRTSGYVGRSQLRFTGKGERVRLGFGSEDSLRVARMTDIQEETSRLTGRKQKTHHVKMFLSNMSAQPAAVALEERIPVSEVESVEVTLQKDTTRPAPTKVSAEGIARFELTAPPRSQQELTLVYTVSSAAKVAGL</sequence>
<keyword evidence="1" id="KW-0175">Coiled coil</keyword>
<dbReference type="AlphaFoldDB" id="A0A511TGZ1"/>
<evidence type="ECO:0000313" key="6">
    <source>
        <dbReference type="Proteomes" id="UP000183760"/>
    </source>
</evidence>
<organism evidence="4 7">
    <name type="scientific">Myxococcus fulvus</name>
    <dbReference type="NCBI Taxonomy" id="33"/>
    <lineage>
        <taxon>Bacteria</taxon>
        <taxon>Pseudomonadati</taxon>
        <taxon>Myxococcota</taxon>
        <taxon>Myxococcia</taxon>
        <taxon>Myxococcales</taxon>
        <taxon>Cystobacterineae</taxon>
        <taxon>Myxococcaceae</taxon>
        <taxon>Myxococcus</taxon>
    </lineage>
</organism>
<dbReference type="EMBL" id="FOIB01000003">
    <property type="protein sequence ID" value="SET77211.1"/>
    <property type="molecule type" value="Genomic_DNA"/>
</dbReference>
<evidence type="ECO:0008006" key="8">
    <source>
        <dbReference type="Google" id="ProtNLM"/>
    </source>
</evidence>
<evidence type="ECO:0000313" key="4">
    <source>
        <dbReference type="EMBL" id="GEN12468.1"/>
    </source>
</evidence>
<dbReference type="EMBL" id="BJXR01000062">
    <property type="protein sequence ID" value="GEN12468.1"/>
    <property type="molecule type" value="Genomic_DNA"/>
</dbReference>
<evidence type="ECO:0000256" key="1">
    <source>
        <dbReference type="SAM" id="Coils"/>
    </source>
</evidence>
<dbReference type="Proteomes" id="UP000321514">
    <property type="component" value="Unassembled WGS sequence"/>
</dbReference>
<comment type="caution">
    <text evidence="4">The sequence shown here is derived from an EMBL/GenBank/DDBJ whole genome shotgun (WGS) entry which is preliminary data.</text>
</comment>
<dbReference type="InterPro" id="IPR011935">
    <property type="entry name" value="CHP02231"/>
</dbReference>
<dbReference type="PANTHER" id="PTHR31005:SF8">
    <property type="entry name" value="DUF4139 DOMAIN-CONTAINING PROTEIN"/>
    <property type="match status" value="1"/>
</dbReference>
<dbReference type="RefSeq" id="WP_046714177.1">
    <property type="nucleotide sequence ID" value="NZ_BJXR01000062.1"/>
</dbReference>
<evidence type="ECO:0000259" key="2">
    <source>
        <dbReference type="Pfam" id="PF13598"/>
    </source>
</evidence>
<dbReference type="Pfam" id="PF13600">
    <property type="entry name" value="DUF4140"/>
    <property type="match status" value="1"/>
</dbReference>
<feature type="domain" description="DUF4139" evidence="2">
    <location>
        <begin position="203"/>
        <end position="512"/>
    </location>
</feature>
<dbReference type="Pfam" id="PF13598">
    <property type="entry name" value="DUF4139"/>
    <property type="match status" value="1"/>
</dbReference>
<accession>A0A511TGZ1</accession>
<evidence type="ECO:0000259" key="3">
    <source>
        <dbReference type="Pfam" id="PF13600"/>
    </source>
</evidence>
<feature type="coiled-coil region" evidence="1">
    <location>
        <begin position="76"/>
        <end position="107"/>
    </location>
</feature>